<name>A0ABD2NT59_9CUCU</name>
<gene>
    <name evidence="1" type="ORF">HHI36_005020</name>
</gene>
<evidence type="ECO:0000313" key="2">
    <source>
        <dbReference type="Proteomes" id="UP001516400"/>
    </source>
</evidence>
<dbReference type="Proteomes" id="UP001516400">
    <property type="component" value="Unassembled WGS sequence"/>
</dbReference>
<dbReference type="AlphaFoldDB" id="A0ABD2NT59"/>
<protein>
    <submittedName>
        <fullName evidence="1">Uncharacterized protein</fullName>
    </submittedName>
</protein>
<sequence length="500" mass="57729">MQKNFLSTFSDNYRRQNIQTATDIIQPQETNITHSRKGQKLLVQENLDKNGTTQNLIIEVNKGIDEFENLQEIEQYTEFQFLGDEKDQNGCDTMQFLSKNIVLRADDLLQHTSPEEVKKYSTRAIEKMSCSPMHSSTSSGLDKIDNDQLHESFQGAIVLSDSNQITKEFVEGSEKTKCFLKNTNTKTCFMQNLNFKESSKYDSNIFKESQDREIERVVSGQEEEIINNNSVTHTTPLKQFNEVLFQQRNHLESGNNPNILDSCSQENQFSKAHYELLKAVSSPLLVDLECNTYLKSLVDNEKKKKVSSDLFNNQSPIRNKQFNENFECYFMLPNEENIIHKSTKNTKNTKTSQVNFQEKECTQLWKTMLSQNQNSQSQISDSFNSKSINSLDESGISSQLLSTQNSNKDKIEISQGSCSEIFDYLSSQDFEDTNSIMTTALKNITNLSQTSMSRRSLSFICDQNSLKLLELAFQIYAQFKEKMFQQILRNPKYWNIQKYI</sequence>
<organism evidence="1 2">
    <name type="scientific">Cryptolaemus montrouzieri</name>
    <dbReference type="NCBI Taxonomy" id="559131"/>
    <lineage>
        <taxon>Eukaryota</taxon>
        <taxon>Metazoa</taxon>
        <taxon>Ecdysozoa</taxon>
        <taxon>Arthropoda</taxon>
        <taxon>Hexapoda</taxon>
        <taxon>Insecta</taxon>
        <taxon>Pterygota</taxon>
        <taxon>Neoptera</taxon>
        <taxon>Endopterygota</taxon>
        <taxon>Coleoptera</taxon>
        <taxon>Polyphaga</taxon>
        <taxon>Cucujiformia</taxon>
        <taxon>Coccinelloidea</taxon>
        <taxon>Coccinellidae</taxon>
        <taxon>Scymninae</taxon>
        <taxon>Scymnini</taxon>
        <taxon>Cryptolaemus</taxon>
    </lineage>
</organism>
<reference evidence="1 2" key="1">
    <citation type="journal article" date="2021" name="BMC Biol.">
        <title>Horizontally acquired antibacterial genes associated with adaptive radiation of ladybird beetles.</title>
        <authorList>
            <person name="Li H.S."/>
            <person name="Tang X.F."/>
            <person name="Huang Y.H."/>
            <person name="Xu Z.Y."/>
            <person name="Chen M.L."/>
            <person name="Du X.Y."/>
            <person name="Qiu B.Y."/>
            <person name="Chen P.T."/>
            <person name="Zhang W."/>
            <person name="Slipinski A."/>
            <person name="Escalona H.E."/>
            <person name="Waterhouse R.M."/>
            <person name="Zwick A."/>
            <person name="Pang H."/>
        </authorList>
    </citation>
    <scope>NUCLEOTIDE SEQUENCE [LARGE SCALE GENOMIC DNA]</scope>
    <source>
        <strain evidence="1">SYSU2018</strain>
    </source>
</reference>
<dbReference type="EMBL" id="JABFTP020000144">
    <property type="protein sequence ID" value="KAL3281820.1"/>
    <property type="molecule type" value="Genomic_DNA"/>
</dbReference>
<comment type="caution">
    <text evidence="1">The sequence shown here is derived from an EMBL/GenBank/DDBJ whole genome shotgun (WGS) entry which is preliminary data.</text>
</comment>
<accession>A0ABD2NT59</accession>
<evidence type="ECO:0000313" key="1">
    <source>
        <dbReference type="EMBL" id="KAL3281820.1"/>
    </source>
</evidence>
<proteinExistence type="predicted"/>
<keyword evidence="2" id="KW-1185">Reference proteome</keyword>